<reference evidence="2" key="1">
    <citation type="submission" date="2018-02" db="EMBL/GenBank/DDBJ databases">
        <authorList>
            <person name="Cohen D.B."/>
            <person name="Kent A.D."/>
        </authorList>
    </citation>
    <scope>NUCLEOTIDE SEQUENCE</scope>
</reference>
<accession>A0A2N9F023</accession>
<evidence type="ECO:0000259" key="1">
    <source>
        <dbReference type="Pfam" id="PF03732"/>
    </source>
</evidence>
<dbReference type="PANTHER" id="PTHR33223">
    <property type="entry name" value="CCHC-TYPE DOMAIN-CONTAINING PROTEIN"/>
    <property type="match status" value="1"/>
</dbReference>
<proteinExistence type="predicted"/>
<evidence type="ECO:0000313" key="2">
    <source>
        <dbReference type="EMBL" id="SPC84337.1"/>
    </source>
</evidence>
<dbReference type="EMBL" id="OIVN01000702">
    <property type="protein sequence ID" value="SPC84337.1"/>
    <property type="molecule type" value="Genomic_DNA"/>
</dbReference>
<dbReference type="Pfam" id="PF03732">
    <property type="entry name" value="Retrotrans_gag"/>
    <property type="match status" value="1"/>
</dbReference>
<dbReference type="InterPro" id="IPR005162">
    <property type="entry name" value="Retrotrans_gag_dom"/>
</dbReference>
<sequence>MSNTGEEEPRVTRVRVKAHTVFLATRSTVEDQTLQQISFSPFSAKIEQVKLPTKFTSPNLTVYNKKSDPVGHLSHYKQAMALYSNNDALMCRVFPSSLGEVGLRWFDHLEHELIHSWREMSKAFTARFITNTRKPKEIDTLLALTMKAEETLTTRYWEVYNDIDVCDKDLAVKTFRFGLHQGSRLRQSLTKRPIANMTDLMSRLEQHIRVE</sequence>
<dbReference type="PANTHER" id="PTHR33223:SF10">
    <property type="entry name" value="AMINOTRANSFERASE-LIKE PLANT MOBILE DOMAIN-CONTAINING PROTEIN"/>
    <property type="match status" value="1"/>
</dbReference>
<gene>
    <name evidence="2" type="ORF">FSB_LOCUS12219</name>
</gene>
<name>A0A2N9F023_FAGSY</name>
<organism evidence="2">
    <name type="scientific">Fagus sylvatica</name>
    <name type="common">Beechnut</name>
    <dbReference type="NCBI Taxonomy" id="28930"/>
    <lineage>
        <taxon>Eukaryota</taxon>
        <taxon>Viridiplantae</taxon>
        <taxon>Streptophyta</taxon>
        <taxon>Embryophyta</taxon>
        <taxon>Tracheophyta</taxon>
        <taxon>Spermatophyta</taxon>
        <taxon>Magnoliopsida</taxon>
        <taxon>eudicotyledons</taxon>
        <taxon>Gunneridae</taxon>
        <taxon>Pentapetalae</taxon>
        <taxon>rosids</taxon>
        <taxon>fabids</taxon>
        <taxon>Fagales</taxon>
        <taxon>Fagaceae</taxon>
        <taxon>Fagus</taxon>
    </lineage>
</organism>
<feature type="domain" description="Retrotransposon gag" evidence="1">
    <location>
        <begin position="93"/>
        <end position="178"/>
    </location>
</feature>
<dbReference type="AlphaFoldDB" id="A0A2N9F023"/>
<protein>
    <recommendedName>
        <fullName evidence="1">Retrotransposon gag domain-containing protein</fullName>
    </recommendedName>
</protein>